<dbReference type="InterPro" id="IPR031876">
    <property type="entry name" value="DUF4760"/>
</dbReference>
<accession>A0A1L3JDN1</accession>
<evidence type="ECO:0008006" key="3">
    <source>
        <dbReference type="Google" id="ProtNLM"/>
    </source>
</evidence>
<evidence type="ECO:0000313" key="1">
    <source>
        <dbReference type="EMBL" id="APG63248.1"/>
    </source>
</evidence>
<proteinExistence type="predicted"/>
<name>A0A1L3JDN1_9SPHN</name>
<keyword evidence="2" id="KW-1185">Reference proteome</keyword>
<gene>
    <name evidence="1" type="ORF">LPB140_11130</name>
</gene>
<dbReference type="AlphaFoldDB" id="A0A1L3JDN1"/>
<sequence>MAFVTIYSNRKMAKRRGTLDLIMHIESDGDLIAARKEFIKLKKGEFNSAKWGKEDEKDSEEANNIRTTLNVNELVAVSIKEGVIDEMVFRRWFNGAYIDDYQTMTGYLNEVRNYKNNPKIFCEFEALAKKWQDDKDWDGKPNWMTRKWKAICNIFAA</sequence>
<organism evidence="1 2">
    <name type="scientific">Sphingorhabdus lutea</name>
    <dbReference type="NCBI Taxonomy" id="1913578"/>
    <lineage>
        <taxon>Bacteria</taxon>
        <taxon>Pseudomonadati</taxon>
        <taxon>Pseudomonadota</taxon>
        <taxon>Alphaproteobacteria</taxon>
        <taxon>Sphingomonadales</taxon>
        <taxon>Sphingomonadaceae</taxon>
        <taxon>Sphingorhabdus</taxon>
    </lineage>
</organism>
<dbReference type="EMBL" id="CP018154">
    <property type="protein sequence ID" value="APG63248.1"/>
    <property type="molecule type" value="Genomic_DNA"/>
</dbReference>
<dbReference type="Pfam" id="PF15956">
    <property type="entry name" value="DUF4760"/>
    <property type="match status" value="1"/>
</dbReference>
<dbReference type="Proteomes" id="UP000242561">
    <property type="component" value="Chromosome"/>
</dbReference>
<dbReference type="KEGG" id="sphl:LPB140_11130"/>
<protein>
    <recommendedName>
        <fullName evidence="3">DUF4760 domain-containing protein</fullName>
    </recommendedName>
</protein>
<evidence type="ECO:0000313" key="2">
    <source>
        <dbReference type="Proteomes" id="UP000242561"/>
    </source>
</evidence>
<reference evidence="1 2" key="1">
    <citation type="submission" date="2016-11" db="EMBL/GenBank/DDBJ databases">
        <title>Sphingorhabdus sp. LPB0140, isolated from marine environment.</title>
        <authorList>
            <person name="Kim E."/>
            <person name="Yi H."/>
        </authorList>
    </citation>
    <scope>NUCLEOTIDE SEQUENCE [LARGE SCALE GENOMIC DNA]</scope>
    <source>
        <strain evidence="1 2">LPB0140</strain>
    </source>
</reference>